<name>A0ACB7XT39_9ERIC</name>
<sequence length="394" mass="44813">MAKKGANRKSRSGPPPPRKRGTIAAVTTRSTTIPELPDDITCKILLRISDIKSLVRCKKVCKTWRNLILQPYFAKSHLSRGSLPLSLILYLPSDSPTNPAHFGILELDDNLARLSHRNATVKFISEIYIPRKGCERGRLIGACNGLVCLRVDNDIVVCNPILPGRHFVLPKLPKLANDFISVKFGFGFSPLSDEYMVLTCTVTRENHLYNMTFDIFKPGRDNMWRSITGHNGTSFPSLEGNDFVFVNGALHWLGSSMAPKFLYYFDVENEEFGSLTLDRHIARVLHLGVLDGLLYLSGLRPLHDVKVWVMEDYIRKRAWTLKWVIELRIHVVDGPVRPIKILKDGTVLMILHEKRLLSYNPQTGVTERINYHRVGFWTTSVAHTPNFFCPPWLL</sequence>
<gene>
    <name evidence="1" type="ORF">Vadar_023953</name>
</gene>
<organism evidence="1 2">
    <name type="scientific">Vaccinium darrowii</name>
    <dbReference type="NCBI Taxonomy" id="229202"/>
    <lineage>
        <taxon>Eukaryota</taxon>
        <taxon>Viridiplantae</taxon>
        <taxon>Streptophyta</taxon>
        <taxon>Embryophyta</taxon>
        <taxon>Tracheophyta</taxon>
        <taxon>Spermatophyta</taxon>
        <taxon>Magnoliopsida</taxon>
        <taxon>eudicotyledons</taxon>
        <taxon>Gunneridae</taxon>
        <taxon>Pentapetalae</taxon>
        <taxon>asterids</taxon>
        <taxon>Ericales</taxon>
        <taxon>Ericaceae</taxon>
        <taxon>Vaccinioideae</taxon>
        <taxon>Vaccinieae</taxon>
        <taxon>Vaccinium</taxon>
    </lineage>
</organism>
<evidence type="ECO:0000313" key="1">
    <source>
        <dbReference type="EMBL" id="KAH7844076.1"/>
    </source>
</evidence>
<reference evidence="1 2" key="1">
    <citation type="journal article" date="2021" name="Hortic Res">
        <title>High-quality reference genome and annotation aids understanding of berry development for evergreen blueberry (Vaccinium darrowii).</title>
        <authorList>
            <person name="Yu J."/>
            <person name="Hulse-Kemp A.M."/>
            <person name="Babiker E."/>
            <person name="Staton M."/>
        </authorList>
    </citation>
    <scope>NUCLEOTIDE SEQUENCE [LARGE SCALE GENOMIC DNA]</scope>
    <source>
        <strain evidence="2">cv. NJ 8807/NJ 8810</strain>
        <tissue evidence="1">Young leaf</tissue>
    </source>
</reference>
<evidence type="ECO:0000313" key="2">
    <source>
        <dbReference type="Proteomes" id="UP000828048"/>
    </source>
</evidence>
<proteinExistence type="predicted"/>
<dbReference type="Proteomes" id="UP000828048">
    <property type="component" value="Chromosome 1"/>
</dbReference>
<protein>
    <submittedName>
        <fullName evidence="1">Uncharacterized protein</fullName>
    </submittedName>
</protein>
<accession>A0ACB7XT39</accession>
<comment type="caution">
    <text evidence="1">The sequence shown here is derived from an EMBL/GenBank/DDBJ whole genome shotgun (WGS) entry which is preliminary data.</text>
</comment>
<dbReference type="EMBL" id="CM037151">
    <property type="protein sequence ID" value="KAH7844076.1"/>
    <property type="molecule type" value="Genomic_DNA"/>
</dbReference>
<keyword evidence="2" id="KW-1185">Reference proteome</keyword>